<dbReference type="Gene3D" id="3.40.630.30">
    <property type="match status" value="1"/>
</dbReference>
<dbReference type="EMBL" id="CP146606">
    <property type="protein sequence ID" value="WYK18907.1"/>
    <property type="molecule type" value="Genomic_DNA"/>
</dbReference>
<protein>
    <submittedName>
        <fullName evidence="3">GNAT family N-acetyltransferase</fullName>
        <ecNumber evidence="3">2.3.1.-</ecNumber>
    </submittedName>
</protein>
<accession>A0ABZ2TGZ0</accession>
<gene>
    <name evidence="3" type="ORF">RZS32_003200</name>
</gene>
<organism evidence="3 4">
    <name type="scientific">Roseovarius rhodophyticola</name>
    <dbReference type="NCBI Taxonomy" id="3080827"/>
    <lineage>
        <taxon>Bacteria</taxon>
        <taxon>Pseudomonadati</taxon>
        <taxon>Pseudomonadota</taxon>
        <taxon>Alphaproteobacteria</taxon>
        <taxon>Rhodobacterales</taxon>
        <taxon>Roseobacteraceae</taxon>
        <taxon>Roseovarius</taxon>
    </lineage>
</organism>
<keyword evidence="1" id="KW-0472">Membrane</keyword>
<keyword evidence="3" id="KW-0808">Transferase</keyword>
<dbReference type="EC" id="2.3.1.-" evidence="3"/>
<dbReference type="SUPFAM" id="SSF55729">
    <property type="entry name" value="Acyl-CoA N-acyltransferases (Nat)"/>
    <property type="match status" value="1"/>
</dbReference>
<evidence type="ECO:0000313" key="4">
    <source>
        <dbReference type="Proteomes" id="UP001281305"/>
    </source>
</evidence>
<dbReference type="InterPro" id="IPR016181">
    <property type="entry name" value="Acyl_CoA_acyltransferase"/>
</dbReference>
<keyword evidence="4" id="KW-1185">Reference proteome</keyword>
<proteinExistence type="predicted"/>
<dbReference type="RefSeq" id="WP_317055589.1">
    <property type="nucleotide sequence ID" value="NZ_CP146606.1"/>
</dbReference>
<dbReference type="GO" id="GO:0016746">
    <property type="term" value="F:acyltransferase activity"/>
    <property type="evidence" value="ECO:0007669"/>
    <property type="project" value="UniProtKB-KW"/>
</dbReference>
<evidence type="ECO:0000259" key="2">
    <source>
        <dbReference type="PROSITE" id="PS51186"/>
    </source>
</evidence>
<dbReference type="InterPro" id="IPR000182">
    <property type="entry name" value="GNAT_dom"/>
</dbReference>
<dbReference type="Proteomes" id="UP001281305">
    <property type="component" value="Chromosome"/>
</dbReference>
<feature type="transmembrane region" description="Helical" evidence="1">
    <location>
        <begin position="15"/>
        <end position="45"/>
    </location>
</feature>
<sequence length="227" mass="25110">MTVRVNVPPGLRLTLGILLIVGGTFGFLPILGFWMIPLGIGVAALDVMPLYRRLRGRAAARKPKTFTLAPLLREEVAKVKHLGLPDTQADFVGTISEMTNEPDLLQDFHYARYGNDVVGFFKIDRDFSRTVARLPKGTHGFRGLLIGAQFQGQGFGHALLSELPGYVARHYLVSGLWLAVDADNSHAIRLYKRHGWVLDGPQRKGRIAMEDVMRLPISADCPSSHVD</sequence>
<name>A0ABZ2TGZ0_9RHOB</name>
<dbReference type="Pfam" id="PF00583">
    <property type="entry name" value="Acetyltransf_1"/>
    <property type="match status" value="1"/>
</dbReference>
<reference evidence="3 4" key="1">
    <citation type="submission" date="2024-02" db="EMBL/GenBank/DDBJ databases">
        <title>Roseovarius strain W115 nov., isolated from a marine algae.</title>
        <authorList>
            <person name="Lee M.W."/>
            <person name="Lee J.K."/>
            <person name="Kim J.M."/>
            <person name="Choi D.G."/>
            <person name="Baek J.H."/>
            <person name="Bayburt H."/>
            <person name="Jung J.J."/>
            <person name="Han D.M."/>
            <person name="Jeon C.O."/>
        </authorList>
    </citation>
    <scope>NUCLEOTIDE SEQUENCE [LARGE SCALE GENOMIC DNA]</scope>
    <source>
        <strain evidence="3 4">W115</strain>
    </source>
</reference>
<keyword evidence="1" id="KW-0812">Transmembrane</keyword>
<dbReference type="PROSITE" id="PS51186">
    <property type="entry name" value="GNAT"/>
    <property type="match status" value="1"/>
</dbReference>
<feature type="domain" description="N-acetyltransferase" evidence="2">
    <location>
        <begin position="66"/>
        <end position="218"/>
    </location>
</feature>
<evidence type="ECO:0000313" key="3">
    <source>
        <dbReference type="EMBL" id="WYK18907.1"/>
    </source>
</evidence>
<evidence type="ECO:0000256" key="1">
    <source>
        <dbReference type="SAM" id="Phobius"/>
    </source>
</evidence>
<keyword evidence="3" id="KW-0012">Acyltransferase</keyword>
<keyword evidence="1" id="KW-1133">Transmembrane helix</keyword>